<keyword evidence="4" id="KW-1185">Reference proteome</keyword>
<dbReference type="PANTHER" id="PTHR46732">
    <property type="entry name" value="ATP-DEPENDENT PROTEASE LA (LON) DOMAIN PROTEIN"/>
    <property type="match status" value="1"/>
</dbReference>
<proteinExistence type="predicted"/>
<evidence type="ECO:0000256" key="1">
    <source>
        <dbReference type="SAM" id="MobiDB-lite"/>
    </source>
</evidence>
<feature type="region of interest" description="Disordered" evidence="1">
    <location>
        <begin position="256"/>
        <end position="283"/>
    </location>
</feature>
<dbReference type="SUPFAM" id="SSF88697">
    <property type="entry name" value="PUA domain-like"/>
    <property type="match status" value="1"/>
</dbReference>
<comment type="caution">
    <text evidence="3">The sequence shown here is derived from an EMBL/GenBank/DDBJ whole genome shotgun (WGS) entry which is preliminary data.</text>
</comment>
<dbReference type="EMBL" id="JATAAI010000010">
    <property type="protein sequence ID" value="KAK1742961.1"/>
    <property type="molecule type" value="Genomic_DNA"/>
</dbReference>
<evidence type="ECO:0000313" key="3">
    <source>
        <dbReference type="EMBL" id="KAK1742961.1"/>
    </source>
</evidence>
<evidence type="ECO:0008006" key="5">
    <source>
        <dbReference type="Google" id="ProtNLM"/>
    </source>
</evidence>
<dbReference type="PANTHER" id="PTHR46732:SF8">
    <property type="entry name" value="ATP-DEPENDENT PROTEASE LA (LON) DOMAIN PROTEIN"/>
    <property type="match status" value="1"/>
</dbReference>
<feature type="compositionally biased region" description="Acidic residues" evidence="1">
    <location>
        <begin position="315"/>
        <end position="331"/>
    </location>
</feature>
<name>A0AAD9DCV9_9STRA</name>
<dbReference type="InterPro" id="IPR015947">
    <property type="entry name" value="PUA-like_sf"/>
</dbReference>
<feature type="chain" id="PRO_5042295163" description="Lon N-terminal domain-containing protein" evidence="2">
    <location>
        <begin position="28"/>
        <end position="458"/>
    </location>
</feature>
<sequence>MTTLNFPTLRFLLAATIATSPFSTTTAFLPPSSQPHQITATTTTTQLYGIQEWRDQAYSDHYTLDAYTPSSTPPSIPATIPILPFPFTDILLSGQRKQLNLYEQRFHSLFSDALSNHHGMVGMGLLLGGKGMITTMPLCEVESFTRFGQEEDWVDDGNGMGNGSIFVTIRAVGRARIVESDLIQEEPYIKARVVEVLDEEVCLEVGDNGIKEVSGSGEGGEGVVGESSPVQVGSLIASTIENMLVSLSSMEHKLSMVKATTSEEESGGEENVGKSDNENDDGVMNKRLEAARLEELFMKDSSEGVDLESNKDTTSNEEEDDEEEEDDDYDDSEILDRVAQFQQAFEDAKETDNQGYILQPTTATDNLSKDEQVVLRSPQDLTAISWAAFCTGPKDNSKESIKRQAIQIQALDMTNVIQRMQLAAAMLRDEQNSLKAKLALAGIQDIFRGGDGGVIGDE</sequence>
<evidence type="ECO:0000313" key="4">
    <source>
        <dbReference type="Proteomes" id="UP001224775"/>
    </source>
</evidence>
<evidence type="ECO:0000256" key="2">
    <source>
        <dbReference type="SAM" id="SignalP"/>
    </source>
</evidence>
<organism evidence="3 4">
    <name type="scientific">Skeletonema marinoi</name>
    <dbReference type="NCBI Taxonomy" id="267567"/>
    <lineage>
        <taxon>Eukaryota</taxon>
        <taxon>Sar</taxon>
        <taxon>Stramenopiles</taxon>
        <taxon>Ochrophyta</taxon>
        <taxon>Bacillariophyta</taxon>
        <taxon>Coscinodiscophyceae</taxon>
        <taxon>Thalassiosirophycidae</taxon>
        <taxon>Thalassiosirales</taxon>
        <taxon>Skeletonemataceae</taxon>
        <taxon>Skeletonema</taxon>
        <taxon>Skeletonema marinoi-dohrnii complex</taxon>
    </lineage>
</organism>
<feature type="region of interest" description="Disordered" evidence="1">
    <location>
        <begin position="297"/>
        <end position="331"/>
    </location>
</feature>
<keyword evidence="2" id="KW-0732">Signal</keyword>
<feature type="signal peptide" evidence="2">
    <location>
        <begin position="1"/>
        <end position="27"/>
    </location>
</feature>
<dbReference type="AlphaFoldDB" id="A0AAD9DCV9"/>
<reference evidence="3" key="1">
    <citation type="submission" date="2023-06" db="EMBL/GenBank/DDBJ databases">
        <title>Survivors Of The Sea: Transcriptome response of Skeletonema marinoi to long-term dormancy.</title>
        <authorList>
            <person name="Pinder M.I.M."/>
            <person name="Kourtchenko O."/>
            <person name="Robertson E.K."/>
            <person name="Larsson T."/>
            <person name="Maumus F."/>
            <person name="Osuna-Cruz C.M."/>
            <person name="Vancaester E."/>
            <person name="Stenow R."/>
            <person name="Vandepoele K."/>
            <person name="Ploug H."/>
            <person name="Bruchert V."/>
            <person name="Godhe A."/>
            <person name="Topel M."/>
        </authorList>
    </citation>
    <scope>NUCLEOTIDE SEQUENCE</scope>
    <source>
        <strain evidence="3">R05AC</strain>
    </source>
</reference>
<accession>A0AAD9DCV9</accession>
<gene>
    <name evidence="3" type="ORF">QTG54_006558</name>
</gene>
<feature type="compositionally biased region" description="Basic and acidic residues" evidence="1">
    <location>
        <begin position="271"/>
        <end position="283"/>
    </location>
</feature>
<protein>
    <recommendedName>
        <fullName evidence="5">Lon N-terminal domain-containing protein</fullName>
    </recommendedName>
</protein>
<dbReference type="Proteomes" id="UP001224775">
    <property type="component" value="Unassembled WGS sequence"/>
</dbReference>